<feature type="domain" description="FKB95-like N-terminal Kelch" evidence="2">
    <location>
        <begin position="105"/>
        <end position="384"/>
    </location>
</feature>
<dbReference type="Gene3D" id="2.120.10.80">
    <property type="entry name" value="Kelch-type beta propeller"/>
    <property type="match status" value="1"/>
</dbReference>
<dbReference type="InterPro" id="IPR050354">
    <property type="entry name" value="F-box/kelch-repeat_ARATH"/>
</dbReference>
<evidence type="ECO:0000313" key="3">
    <source>
        <dbReference type="EMBL" id="ESQ54538.1"/>
    </source>
</evidence>
<evidence type="ECO:0000259" key="2">
    <source>
        <dbReference type="Pfam" id="PF25210"/>
    </source>
</evidence>
<dbReference type="SUPFAM" id="SSF117281">
    <property type="entry name" value="Kelch motif"/>
    <property type="match status" value="1"/>
</dbReference>
<dbReference type="Proteomes" id="UP000030689">
    <property type="component" value="Unassembled WGS sequence"/>
</dbReference>
<dbReference type="AlphaFoldDB" id="V4MNM3"/>
<name>V4MNM3_EUTSA</name>
<dbReference type="PANTHER" id="PTHR24414">
    <property type="entry name" value="F-BOX/KELCH-REPEAT PROTEIN SKIP4"/>
    <property type="match status" value="1"/>
</dbReference>
<dbReference type="InterPro" id="IPR006652">
    <property type="entry name" value="Kelch_1"/>
</dbReference>
<organism evidence="3 4">
    <name type="scientific">Eutrema salsugineum</name>
    <name type="common">Saltwater cress</name>
    <name type="synonym">Sisymbrium salsugineum</name>
    <dbReference type="NCBI Taxonomy" id="72664"/>
    <lineage>
        <taxon>Eukaryota</taxon>
        <taxon>Viridiplantae</taxon>
        <taxon>Streptophyta</taxon>
        <taxon>Embryophyta</taxon>
        <taxon>Tracheophyta</taxon>
        <taxon>Spermatophyta</taxon>
        <taxon>Magnoliopsida</taxon>
        <taxon>eudicotyledons</taxon>
        <taxon>Gunneridae</taxon>
        <taxon>Pentapetalae</taxon>
        <taxon>rosids</taxon>
        <taxon>malvids</taxon>
        <taxon>Brassicales</taxon>
        <taxon>Brassicaceae</taxon>
        <taxon>Eutremeae</taxon>
        <taxon>Eutrema</taxon>
    </lineage>
</organism>
<gene>
    <name evidence="3" type="ORF">EUTSA_v10027071mg</name>
</gene>
<dbReference type="Pfam" id="PF25210">
    <property type="entry name" value="Kelch_FKB95"/>
    <property type="match status" value="1"/>
</dbReference>
<protein>
    <recommendedName>
        <fullName evidence="2">FKB95-like N-terminal Kelch domain-containing protein</fullName>
    </recommendedName>
</protein>
<dbReference type="OMA" id="RCTANIP"/>
<dbReference type="InterPro" id="IPR057499">
    <property type="entry name" value="Kelch_FKB95"/>
</dbReference>
<evidence type="ECO:0000313" key="4">
    <source>
        <dbReference type="Proteomes" id="UP000030689"/>
    </source>
</evidence>
<dbReference type="eggNOG" id="KOG1072">
    <property type="taxonomic scope" value="Eukaryota"/>
</dbReference>
<dbReference type="EMBL" id="KI517384">
    <property type="protein sequence ID" value="ESQ54538.1"/>
    <property type="molecule type" value="Genomic_DNA"/>
</dbReference>
<dbReference type="PANTHER" id="PTHR24414:SF65">
    <property type="entry name" value="F-BOX DOMAIN-CONTAINING PROTEIN"/>
    <property type="match status" value="1"/>
</dbReference>
<dbReference type="KEGG" id="eus:EUTSA_v10027071mg"/>
<reference evidence="3 4" key="1">
    <citation type="journal article" date="2013" name="Front. Plant Sci.">
        <title>The Reference Genome of the Halophytic Plant Eutrema salsugineum.</title>
        <authorList>
            <person name="Yang R."/>
            <person name="Jarvis D.E."/>
            <person name="Chen H."/>
            <person name="Beilstein M.A."/>
            <person name="Grimwood J."/>
            <person name="Jenkins J."/>
            <person name="Shu S."/>
            <person name="Prochnik S."/>
            <person name="Xin M."/>
            <person name="Ma C."/>
            <person name="Schmutz J."/>
            <person name="Wing R.A."/>
            <person name="Mitchell-Olds T."/>
            <person name="Schumaker K.S."/>
            <person name="Wang X."/>
        </authorList>
    </citation>
    <scope>NUCLEOTIDE SEQUENCE [LARGE SCALE GENOMIC DNA]</scope>
</reference>
<proteinExistence type="predicted"/>
<keyword evidence="4" id="KW-1185">Reference proteome</keyword>
<dbReference type="SMART" id="SM00612">
    <property type="entry name" value="Kelch"/>
    <property type="match status" value="2"/>
</dbReference>
<evidence type="ECO:0000256" key="1">
    <source>
        <dbReference type="SAM" id="MobiDB-lite"/>
    </source>
</evidence>
<dbReference type="InterPro" id="IPR015915">
    <property type="entry name" value="Kelch-typ_b-propeller"/>
</dbReference>
<accession>V4MNM3</accession>
<dbReference type="OrthoDB" id="45365at2759"/>
<sequence length="402" mass="45127">MVVITETSDDVNGGDRGPNKNSQQLHNKRKKVEKKTSFHIPDGVTEIIFAWVRRRGHPVLSLVSKAFGGLINTPRFYDLRLRLGATEPVLYACVGPTPWFRGPKWCILIKKPYRNLTDTVSLRLHEIPSLPPMPWGSAVVTVGHEMYVIGGCIGLTRTNVVYVIDCRFHTCRILFGMRVARYRAAAGVFDGKIYVVGGCEMRAMDWVEIYDLKGKFWIGSRWTNGIPLNVSCKFVTYAVMEKQIYILGDRMCYIYTPGGQGGSLEYVMPGEFMSFLWQESSCVIDGLLYSINLPQRGIDASPIIVYDPKQKTWRPLTGLQGFPANIHLRSSKMANFGGKLVILGTDEYWYNWNKGKREIWCVEITLERSHGGEVSGKVESVAVVRTVPESLASIDVCGTANV</sequence>
<feature type="region of interest" description="Disordered" evidence="1">
    <location>
        <begin position="1"/>
        <end position="32"/>
    </location>
</feature>
<dbReference type="Gramene" id="ESQ54538">
    <property type="protein sequence ID" value="ESQ54538"/>
    <property type="gene ID" value="EUTSA_v10027071mg"/>
</dbReference>